<proteinExistence type="predicted"/>
<sequence>MFTRKSLGLNCSVGLCCITILLHTCFLINAMSLQI</sequence>
<evidence type="ECO:0000313" key="2">
    <source>
        <dbReference type="EMBL" id="MBX58620.1"/>
    </source>
</evidence>
<keyword evidence="1" id="KW-1133">Transmembrane helix</keyword>
<keyword evidence="1" id="KW-0812">Transmembrane</keyword>
<dbReference type="AlphaFoldDB" id="A0A2P2PV69"/>
<name>A0A2P2PV69_RHIMU</name>
<dbReference type="EMBL" id="GGEC01078136">
    <property type="protein sequence ID" value="MBX58620.1"/>
    <property type="molecule type" value="Transcribed_RNA"/>
</dbReference>
<organism evidence="2">
    <name type="scientific">Rhizophora mucronata</name>
    <name type="common">Asiatic mangrove</name>
    <dbReference type="NCBI Taxonomy" id="61149"/>
    <lineage>
        <taxon>Eukaryota</taxon>
        <taxon>Viridiplantae</taxon>
        <taxon>Streptophyta</taxon>
        <taxon>Embryophyta</taxon>
        <taxon>Tracheophyta</taxon>
        <taxon>Spermatophyta</taxon>
        <taxon>Magnoliopsida</taxon>
        <taxon>eudicotyledons</taxon>
        <taxon>Gunneridae</taxon>
        <taxon>Pentapetalae</taxon>
        <taxon>rosids</taxon>
        <taxon>fabids</taxon>
        <taxon>Malpighiales</taxon>
        <taxon>Rhizophoraceae</taxon>
        <taxon>Rhizophora</taxon>
    </lineage>
</organism>
<accession>A0A2P2PV69</accession>
<reference evidence="2" key="1">
    <citation type="submission" date="2018-02" db="EMBL/GenBank/DDBJ databases">
        <title>Rhizophora mucronata_Transcriptome.</title>
        <authorList>
            <person name="Meera S.P."/>
            <person name="Sreeshan A."/>
            <person name="Augustine A."/>
        </authorList>
    </citation>
    <scope>NUCLEOTIDE SEQUENCE</scope>
    <source>
        <tissue evidence="2">Leaf</tissue>
    </source>
</reference>
<keyword evidence="1" id="KW-0472">Membrane</keyword>
<feature type="transmembrane region" description="Helical" evidence="1">
    <location>
        <begin position="7"/>
        <end position="31"/>
    </location>
</feature>
<protein>
    <submittedName>
        <fullName evidence="2">Uncharacterized protein</fullName>
    </submittedName>
</protein>
<evidence type="ECO:0000256" key="1">
    <source>
        <dbReference type="SAM" id="Phobius"/>
    </source>
</evidence>